<dbReference type="InterPro" id="IPR029058">
    <property type="entry name" value="AB_hydrolase_fold"/>
</dbReference>
<evidence type="ECO:0000313" key="3">
    <source>
        <dbReference type="Proteomes" id="UP000275910"/>
    </source>
</evidence>
<accession>A0A3N2RMH5</accession>
<comment type="caution">
    <text evidence="2">The sequence shown here is derived from an EMBL/GenBank/DDBJ whole genome shotgun (WGS) entry which is preliminary data.</text>
</comment>
<dbReference type="EMBL" id="RCTY01000011">
    <property type="protein sequence ID" value="ROU08604.1"/>
    <property type="molecule type" value="Genomic_DNA"/>
</dbReference>
<dbReference type="RefSeq" id="WP_123646171.1">
    <property type="nucleotide sequence ID" value="NZ_RCTY01000011.1"/>
</dbReference>
<dbReference type="Proteomes" id="UP000275910">
    <property type="component" value="Unassembled WGS sequence"/>
</dbReference>
<name>A0A3N2RMH5_LYSEN</name>
<protein>
    <submittedName>
        <fullName evidence="2">Lipase</fullName>
    </submittedName>
</protein>
<organism evidence="2 3">
    <name type="scientific">Lysobacter enzymogenes</name>
    <dbReference type="NCBI Taxonomy" id="69"/>
    <lineage>
        <taxon>Bacteria</taxon>
        <taxon>Pseudomonadati</taxon>
        <taxon>Pseudomonadota</taxon>
        <taxon>Gammaproteobacteria</taxon>
        <taxon>Lysobacterales</taxon>
        <taxon>Lysobacteraceae</taxon>
        <taxon>Lysobacter</taxon>
    </lineage>
</organism>
<dbReference type="SUPFAM" id="SSF53474">
    <property type="entry name" value="alpha/beta-Hydrolases"/>
    <property type="match status" value="1"/>
</dbReference>
<dbReference type="Pfam" id="PF26363">
    <property type="entry name" value="Phospholipase-like"/>
    <property type="match status" value="1"/>
</dbReference>
<reference evidence="2 3" key="1">
    <citation type="submission" date="2018-10" db="EMBL/GenBank/DDBJ databases">
        <title>The genome of Lysobacter enzymogenes OH11.</title>
        <authorList>
            <person name="Liu F."/>
            <person name="Zhao Y."/>
            <person name="Qian G."/>
            <person name="Chen Y."/>
            <person name="Xu H."/>
        </authorList>
    </citation>
    <scope>NUCLEOTIDE SEQUENCE [LARGE SCALE GENOMIC DNA]</scope>
    <source>
        <strain evidence="2 3">OH11</strain>
    </source>
</reference>
<feature type="region of interest" description="Disordered" evidence="1">
    <location>
        <begin position="366"/>
        <end position="397"/>
    </location>
</feature>
<dbReference type="Gene3D" id="3.40.50.1820">
    <property type="entry name" value="alpha/beta hydrolase"/>
    <property type="match status" value="1"/>
</dbReference>
<feature type="compositionally biased region" description="Basic and acidic residues" evidence="1">
    <location>
        <begin position="289"/>
        <end position="311"/>
    </location>
</feature>
<evidence type="ECO:0000313" key="2">
    <source>
        <dbReference type="EMBL" id="ROU08604.1"/>
    </source>
</evidence>
<sequence>MSHTSPQYAALAQDAYNARQRGEVVPLNGVNYEVLKHVDRGGYQGTIYQRVDTGEIVVAHRGTEPDRQLVRDGYTDARMVFNRVNNQADDAIALTRDARDIARANGQSPNSVAVTGHSLGGTLAQISAHHYDLRGETFNAYGAASLNMRIPASDTAKVTNHVMASDVVSAASPHYGRVKVYAEQKEIDVLRDKGYENTRSGLDARNPITAAAKLAGDAHAMTHFSDPRHSVLTDPKARKLADDYDPMIDKFRGDIGAMRRGLTIGSRGIEGLGKDAIDSIRGSVPAGEPGRREEERERRQHRSHETGERLHPAPGVRLGLNDDPSAMVDRMLAAAQSGDRDAFRQATQNAAAAEPGRNLRQEAVATVDRQEQQALAQQAQKPQVEQPDAPSRGPRMA</sequence>
<gene>
    <name evidence="2" type="ORF">D9T17_03780</name>
</gene>
<dbReference type="AlphaFoldDB" id="A0A3N2RMH5"/>
<feature type="region of interest" description="Disordered" evidence="1">
    <location>
        <begin position="275"/>
        <end position="323"/>
    </location>
</feature>
<evidence type="ECO:0000256" key="1">
    <source>
        <dbReference type="SAM" id="MobiDB-lite"/>
    </source>
</evidence>
<feature type="compositionally biased region" description="Low complexity" evidence="1">
    <location>
        <begin position="372"/>
        <end position="383"/>
    </location>
</feature>
<proteinExistence type="predicted"/>